<feature type="transmembrane region" description="Helical" evidence="1">
    <location>
        <begin position="126"/>
        <end position="143"/>
    </location>
</feature>
<proteinExistence type="predicted"/>
<feature type="transmembrane region" description="Helical" evidence="1">
    <location>
        <begin position="43"/>
        <end position="62"/>
    </location>
</feature>
<name>A0A0W0YH53_9GAMM</name>
<gene>
    <name evidence="2" type="ORF">Lsai_2002</name>
</gene>
<evidence type="ECO:0000313" key="3">
    <source>
        <dbReference type="Proteomes" id="UP000054621"/>
    </source>
</evidence>
<evidence type="ECO:0008006" key="4">
    <source>
        <dbReference type="Google" id="ProtNLM"/>
    </source>
</evidence>
<accession>A0A0W0YH53</accession>
<feature type="transmembrane region" description="Helical" evidence="1">
    <location>
        <begin position="93"/>
        <end position="114"/>
    </location>
</feature>
<keyword evidence="1" id="KW-0812">Transmembrane</keyword>
<organism evidence="2 3">
    <name type="scientific">Legionella sainthelensi</name>
    <dbReference type="NCBI Taxonomy" id="28087"/>
    <lineage>
        <taxon>Bacteria</taxon>
        <taxon>Pseudomonadati</taxon>
        <taxon>Pseudomonadota</taxon>
        <taxon>Gammaproteobacteria</taxon>
        <taxon>Legionellales</taxon>
        <taxon>Legionellaceae</taxon>
        <taxon>Legionella</taxon>
    </lineage>
</organism>
<dbReference type="STRING" id="28087.Lsai_2002"/>
<dbReference type="eggNOG" id="ENOG5033AJV">
    <property type="taxonomic scope" value="Bacteria"/>
</dbReference>
<dbReference type="PATRIC" id="fig|28087.4.peg.2162"/>
<keyword evidence="1" id="KW-1133">Transmembrane helix</keyword>
<feature type="transmembrane region" description="Helical" evidence="1">
    <location>
        <begin position="69"/>
        <end position="87"/>
    </location>
</feature>
<dbReference type="RefSeq" id="WP_035906568.1">
    <property type="nucleotide sequence ID" value="NZ_CAAAJE010000036.1"/>
</dbReference>
<dbReference type="AlphaFoldDB" id="A0A0W0YH53"/>
<dbReference type="OrthoDB" id="8591832at2"/>
<dbReference type="Pfam" id="PF11911">
    <property type="entry name" value="DUF3429"/>
    <property type="match status" value="1"/>
</dbReference>
<reference evidence="2 3" key="1">
    <citation type="submission" date="2015-11" db="EMBL/GenBank/DDBJ databases">
        <title>Genomic analysis of 38 Legionella species identifies large and diverse effector repertoires.</title>
        <authorList>
            <person name="Burstein D."/>
            <person name="Amaro F."/>
            <person name="Zusman T."/>
            <person name="Lifshitz Z."/>
            <person name="Cohen O."/>
            <person name="Gilbert J.A."/>
            <person name="Pupko T."/>
            <person name="Shuman H.A."/>
            <person name="Segal G."/>
        </authorList>
    </citation>
    <scope>NUCLEOTIDE SEQUENCE [LARGE SCALE GENOMIC DNA]</scope>
    <source>
        <strain evidence="2 3">Mt.St.Helens-4</strain>
    </source>
</reference>
<protein>
    <recommendedName>
        <fullName evidence="4">DUF3429 domain-containing protein</fullName>
    </recommendedName>
</protein>
<dbReference type="Proteomes" id="UP000054621">
    <property type="component" value="Unassembled WGS sequence"/>
</dbReference>
<evidence type="ECO:0000313" key="2">
    <source>
        <dbReference type="EMBL" id="KTD56285.1"/>
    </source>
</evidence>
<evidence type="ECO:0000256" key="1">
    <source>
        <dbReference type="SAM" id="Phobius"/>
    </source>
</evidence>
<dbReference type="EMBL" id="LNYV01000033">
    <property type="protein sequence ID" value="KTD56285.1"/>
    <property type="molecule type" value="Genomic_DNA"/>
</dbReference>
<dbReference type="InterPro" id="IPR021836">
    <property type="entry name" value="DUF3429"/>
</dbReference>
<keyword evidence="1" id="KW-0472">Membrane</keyword>
<comment type="caution">
    <text evidence="2">The sequence shown here is derived from an EMBL/GenBank/DDBJ whole genome shotgun (WGS) entry which is preliminary data.</text>
</comment>
<feature type="transmembrane region" description="Helical" evidence="1">
    <location>
        <begin position="12"/>
        <end position="31"/>
    </location>
</feature>
<sequence length="145" mass="16479">MTQKNSLVTSLTYLGATPFIVAALCSLLGLSELPYLGATQPLLFSYATLIASFMAGTHWGYVVRSNSTFNLILFASVITVLILWILWSSSRTVTYPLFLVPIYLLLLGLDYLLLKYNYEERFYFKMRTGITTLVIFSLLITYFKQ</sequence>